<evidence type="ECO:0000256" key="6">
    <source>
        <dbReference type="ARBA" id="ARBA00023136"/>
    </source>
</evidence>
<evidence type="ECO:0000313" key="12">
    <source>
        <dbReference type="Proteomes" id="UP000073601"/>
    </source>
</evidence>
<dbReference type="HAMAP" id="MF_00910">
    <property type="entry name" value="FtsL"/>
    <property type="match status" value="1"/>
</dbReference>
<evidence type="ECO:0000256" key="4">
    <source>
        <dbReference type="ARBA" id="ARBA00022692"/>
    </source>
</evidence>
<keyword evidence="2 8" id="KW-1003">Cell membrane</keyword>
<dbReference type="PANTHER" id="PTHR37479:SF1">
    <property type="entry name" value="CELL DIVISION PROTEIN FTSL"/>
    <property type="match status" value="1"/>
</dbReference>
<protein>
    <recommendedName>
        <fullName evidence="8 9">Cell division protein FtsL</fullName>
    </recommendedName>
</protein>
<evidence type="ECO:0000256" key="7">
    <source>
        <dbReference type="ARBA" id="ARBA00023306"/>
    </source>
</evidence>
<dbReference type="Proteomes" id="UP000073601">
    <property type="component" value="Unassembled WGS sequence"/>
</dbReference>
<name>A0A128EVU9_9GAMM</name>
<dbReference type="GO" id="GO:0005886">
    <property type="term" value="C:plasma membrane"/>
    <property type="evidence" value="ECO:0007669"/>
    <property type="project" value="UniProtKB-SubCell"/>
</dbReference>
<dbReference type="OrthoDB" id="6196803at2"/>
<dbReference type="GO" id="GO:0032153">
    <property type="term" value="C:cell division site"/>
    <property type="evidence" value="ECO:0007669"/>
    <property type="project" value="UniProtKB-UniRule"/>
</dbReference>
<dbReference type="PANTHER" id="PTHR37479">
    <property type="entry name" value="CELL DIVISION PROTEIN FTSL"/>
    <property type="match status" value="1"/>
</dbReference>
<dbReference type="GO" id="GO:0043093">
    <property type="term" value="P:FtsZ-dependent cytokinesis"/>
    <property type="evidence" value="ECO:0007669"/>
    <property type="project" value="UniProtKB-UniRule"/>
</dbReference>
<reference evidence="12" key="1">
    <citation type="submission" date="2016-02" db="EMBL/GenBank/DDBJ databases">
        <authorList>
            <person name="Rodrigo-Torres Lidia"/>
            <person name="Arahal R.David."/>
        </authorList>
    </citation>
    <scope>NUCLEOTIDE SEQUENCE [LARGE SCALE GENOMIC DNA]</scope>
    <source>
        <strain evidence="12">CECT 8713</strain>
    </source>
</reference>
<dbReference type="Pfam" id="PF04999">
    <property type="entry name" value="FtsL"/>
    <property type="match status" value="1"/>
</dbReference>
<evidence type="ECO:0000256" key="9">
    <source>
        <dbReference type="NCBIfam" id="TIGR02209"/>
    </source>
</evidence>
<dbReference type="EMBL" id="FIZY01000003">
    <property type="protein sequence ID" value="CZF78285.1"/>
    <property type="molecule type" value="Genomic_DNA"/>
</dbReference>
<comment type="function">
    <text evidence="8">Essential cell division protein. May link together the upstream cell division proteins, which are predominantly cytoplasmic, with the downstream cell division proteins, which are predominantly periplasmic.</text>
</comment>
<evidence type="ECO:0000256" key="2">
    <source>
        <dbReference type="ARBA" id="ARBA00022475"/>
    </source>
</evidence>
<keyword evidence="12" id="KW-1185">Reference proteome</keyword>
<evidence type="ECO:0000256" key="3">
    <source>
        <dbReference type="ARBA" id="ARBA00022618"/>
    </source>
</evidence>
<evidence type="ECO:0000256" key="5">
    <source>
        <dbReference type="ARBA" id="ARBA00022989"/>
    </source>
</evidence>
<evidence type="ECO:0000256" key="8">
    <source>
        <dbReference type="HAMAP-Rule" id="MF_00910"/>
    </source>
</evidence>
<feature type="transmembrane region" description="Helical" evidence="8">
    <location>
        <begin position="20"/>
        <end position="40"/>
    </location>
</feature>
<comment type="subcellular location">
    <subcellularLocation>
        <location evidence="8">Cell inner membrane</location>
        <topology evidence="8">Single-pass type II membrane protein</topology>
    </subcellularLocation>
    <subcellularLocation>
        <location evidence="1">Cell membrane</location>
        <topology evidence="1">Single-pass type II membrane protein</topology>
    </subcellularLocation>
    <text evidence="8">Localizes to the division septum where it forms a ring structure.</text>
</comment>
<evidence type="ECO:0000313" key="11">
    <source>
        <dbReference type="EMBL" id="CZF78285.1"/>
    </source>
</evidence>
<keyword evidence="4 8" id="KW-0812">Transmembrane</keyword>
<dbReference type="NCBIfam" id="TIGR02209">
    <property type="entry name" value="ftsL_broad"/>
    <property type="match status" value="1"/>
</dbReference>
<dbReference type="RefSeq" id="WP_002537361.1">
    <property type="nucleotide sequence ID" value="NZ_CAWRCI010000003.1"/>
</dbReference>
<keyword evidence="8" id="KW-0997">Cell inner membrane</keyword>
<keyword evidence="3 8" id="KW-0132">Cell division</keyword>
<proteinExistence type="inferred from homology"/>
<accession>A0A128EVU9</accession>
<keyword evidence="6 8" id="KW-0472">Membrane</keyword>
<evidence type="ECO:0000256" key="1">
    <source>
        <dbReference type="ARBA" id="ARBA00004401"/>
    </source>
</evidence>
<keyword evidence="7 8" id="KW-0131">Cell cycle</keyword>
<comment type="subunit">
    <text evidence="8">Part of a complex composed of FtsB, FtsL and FtsQ.</text>
</comment>
<keyword evidence="5 8" id="KW-1133">Transmembrane helix</keyword>
<evidence type="ECO:0000256" key="10">
    <source>
        <dbReference type="SAM" id="MobiDB-lite"/>
    </source>
</evidence>
<sequence>MSAENPGLTRQILQDLTSIGRVPMVLLVLVLLSALGVVYITQQTRAAIAHHDQLLMEREQLEVEWRNQLLEEHALSEHSRVEAMARQDQDMIRPDSRREVIVSQ</sequence>
<gene>
    <name evidence="8 11" type="primary">ftsL</name>
    <name evidence="11" type="ORF">GMA8713_00511</name>
</gene>
<comment type="similarity">
    <text evidence="8">Belongs to the FtsL family.</text>
</comment>
<dbReference type="InterPro" id="IPR011922">
    <property type="entry name" value="Cell_div_FtsL"/>
</dbReference>
<feature type="region of interest" description="Disordered" evidence="10">
    <location>
        <begin position="81"/>
        <end position="104"/>
    </location>
</feature>
<dbReference type="AlphaFoldDB" id="A0A128EVU9"/>
<organism evidence="11 12">
    <name type="scientific">Grimontia marina</name>
    <dbReference type="NCBI Taxonomy" id="646534"/>
    <lineage>
        <taxon>Bacteria</taxon>
        <taxon>Pseudomonadati</taxon>
        <taxon>Pseudomonadota</taxon>
        <taxon>Gammaproteobacteria</taxon>
        <taxon>Vibrionales</taxon>
        <taxon>Vibrionaceae</taxon>
        <taxon>Grimontia</taxon>
    </lineage>
</organism>